<name>A0A9D1Z635_9FIRM</name>
<accession>A0A9D1Z635</accession>
<feature type="chain" id="PRO_5039572251" description="Ig-like domain-containing protein" evidence="1">
    <location>
        <begin position="23"/>
        <end position="349"/>
    </location>
</feature>
<organism evidence="2 3">
    <name type="scientific">Candidatus Borkfalkia excrementavium</name>
    <dbReference type="NCBI Taxonomy" id="2838505"/>
    <lineage>
        <taxon>Bacteria</taxon>
        <taxon>Bacillati</taxon>
        <taxon>Bacillota</taxon>
        <taxon>Clostridia</taxon>
        <taxon>Christensenellales</taxon>
        <taxon>Christensenellaceae</taxon>
        <taxon>Candidatus Borkfalkia</taxon>
    </lineage>
</organism>
<dbReference type="Proteomes" id="UP000824135">
    <property type="component" value="Unassembled WGS sequence"/>
</dbReference>
<reference evidence="2" key="2">
    <citation type="submission" date="2021-04" db="EMBL/GenBank/DDBJ databases">
        <authorList>
            <person name="Gilroy R."/>
        </authorList>
    </citation>
    <scope>NUCLEOTIDE SEQUENCE</scope>
    <source>
        <strain evidence="2">CHK199-9574</strain>
    </source>
</reference>
<evidence type="ECO:0000313" key="2">
    <source>
        <dbReference type="EMBL" id="HIY77525.1"/>
    </source>
</evidence>
<dbReference type="AlphaFoldDB" id="A0A9D1Z635"/>
<comment type="caution">
    <text evidence="2">The sequence shown here is derived from an EMBL/GenBank/DDBJ whole genome shotgun (WGS) entry which is preliminary data.</text>
</comment>
<protein>
    <recommendedName>
        <fullName evidence="4">Ig-like domain-containing protein</fullName>
    </recommendedName>
</protein>
<feature type="signal peptide" evidence="1">
    <location>
        <begin position="1"/>
        <end position="22"/>
    </location>
</feature>
<gene>
    <name evidence="2" type="ORF">H9728_00620</name>
</gene>
<proteinExistence type="predicted"/>
<evidence type="ECO:0008006" key="4">
    <source>
        <dbReference type="Google" id="ProtNLM"/>
    </source>
</evidence>
<sequence length="349" mass="38435">MKKKLAAIALMLCALIGLSACSSRTLVSVDPNWQTNTTTPYQNDFYERTVYDVRFEADEDATNGMIYKEFSGTYEVIVETIKSPYTQPENNFTVSEAYKLTSTLTVSATIAKKGSEETLVSFGGDSGNPEDKIVTTVWFRPASERLQPIRTEVDLYTHTPNANQTVTVYSYASVTAYNEGCTRAQVTVTDRSEEITEEETDALSIGQVRSGGSYSDLQDDYSCFDNAQLYFAGRGFTFDKNTSHTVTVLDDTAGKHNVNYSCSEVVTVDNLDFTFNGPSLPDGTEITVSNVNISLSGAGNNTGTTNSVQYIRTGNETNNTYHNLLVRIEEPLPYLMGSYVFTLRSASVN</sequence>
<evidence type="ECO:0000313" key="3">
    <source>
        <dbReference type="Proteomes" id="UP000824135"/>
    </source>
</evidence>
<evidence type="ECO:0000256" key="1">
    <source>
        <dbReference type="SAM" id="SignalP"/>
    </source>
</evidence>
<keyword evidence="1" id="KW-0732">Signal</keyword>
<dbReference type="PROSITE" id="PS51257">
    <property type="entry name" value="PROKAR_LIPOPROTEIN"/>
    <property type="match status" value="1"/>
</dbReference>
<dbReference type="EMBL" id="DXCO01000005">
    <property type="protein sequence ID" value="HIY77525.1"/>
    <property type="molecule type" value="Genomic_DNA"/>
</dbReference>
<reference evidence="2" key="1">
    <citation type="journal article" date="2021" name="PeerJ">
        <title>Extensive microbial diversity within the chicken gut microbiome revealed by metagenomics and culture.</title>
        <authorList>
            <person name="Gilroy R."/>
            <person name="Ravi A."/>
            <person name="Getino M."/>
            <person name="Pursley I."/>
            <person name="Horton D.L."/>
            <person name="Alikhan N.F."/>
            <person name="Baker D."/>
            <person name="Gharbi K."/>
            <person name="Hall N."/>
            <person name="Watson M."/>
            <person name="Adriaenssens E.M."/>
            <person name="Foster-Nyarko E."/>
            <person name="Jarju S."/>
            <person name="Secka A."/>
            <person name="Antonio M."/>
            <person name="Oren A."/>
            <person name="Chaudhuri R.R."/>
            <person name="La Ragione R."/>
            <person name="Hildebrand F."/>
            <person name="Pallen M.J."/>
        </authorList>
    </citation>
    <scope>NUCLEOTIDE SEQUENCE</scope>
    <source>
        <strain evidence="2">CHK199-9574</strain>
    </source>
</reference>